<protein>
    <recommendedName>
        <fullName evidence="4">Transmembrane protein</fullName>
    </recommendedName>
</protein>
<reference evidence="2 3" key="1">
    <citation type="journal article" date="2015" name="Nature">
        <title>rRNA introns, odd ribosomes, and small enigmatic genomes across a large radiation of phyla.</title>
        <authorList>
            <person name="Brown C.T."/>
            <person name="Hug L.A."/>
            <person name="Thomas B.C."/>
            <person name="Sharon I."/>
            <person name="Castelle C.J."/>
            <person name="Singh A."/>
            <person name="Wilkins M.J."/>
            <person name="Williams K.H."/>
            <person name="Banfield J.F."/>
        </authorList>
    </citation>
    <scope>NUCLEOTIDE SEQUENCE [LARGE SCALE GENOMIC DNA]</scope>
</reference>
<evidence type="ECO:0000313" key="3">
    <source>
        <dbReference type="Proteomes" id="UP000034837"/>
    </source>
</evidence>
<evidence type="ECO:0000313" key="2">
    <source>
        <dbReference type="EMBL" id="KKS57005.1"/>
    </source>
</evidence>
<comment type="caution">
    <text evidence="2">The sequence shown here is derived from an EMBL/GenBank/DDBJ whole genome shotgun (WGS) entry which is preliminary data.</text>
</comment>
<feature type="transmembrane region" description="Helical" evidence="1">
    <location>
        <begin position="62"/>
        <end position="85"/>
    </location>
</feature>
<accession>A0A0G1A7J9</accession>
<name>A0A0G1A7J9_9BACT</name>
<evidence type="ECO:0000256" key="1">
    <source>
        <dbReference type="SAM" id="Phobius"/>
    </source>
</evidence>
<keyword evidence="1" id="KW-1133">Transmembrane helix</keyword>
<keyword evidence="1" id="KW-0472">Membrane</keyword>
<organism evidence="2 3">
    <name type="scientific">Candidatus Magasanikbacteria bacterium GW2011_GWA2_42_32</name>
    <dbReference type="NCBI Taxonomy" id="1619039"/>
    <lineage>
        <taxon>Bacteria</taxon>
        <taxon>Candidatus Magasanikiibacteriota</taxon>
    </lineage>
</organism>
<sequence>MGHFLKKLSLTFLALVTIAVLFSINTCVPDGCIFSLQQNQVCQDGSCINEDVGSHLQERSTFFTAITNKVILLGLLIFFGILLWLKSSKKILSPQFIEKIKLIPKHFSFGYNFFPFLFSQGILNTKAF</sequence>
<proteinExistence type="predicted"/>
<keyword evidence="1" id="KW-0812">Transmembrane</keyword>
<dbReference type="AlphaFoldDB" id="A0A0G1A7J9"/>
<gene>
    <name evidence="2" type="ORF">UV20_C0004G0101</name>
</gene>
<dbReference type="Proteomes" id="UP000034837">
    <property type="component" value="Unassembled WGS sequence"/>
</dbReference>
<dbReference type="EMBL" id="LCDO01000004">
    <property type="protein sequence ID" value="KKS57005.1"/>
    <property type="molecule type" value="Genomic_DNA"/>
</dbReference>
<feature type="transmembrane region" description="Helical" evidence="1">
    <location>
        <begin position="106"/>
        <end position="123"/>
    </location>
</feature>
<evidence type="ECO:0008006" key="4">
    <source>
        <dbReference type="Google" id="ProtNLM"/>
    </source>
</evidence>